<evidence type="ECO:0000313" key="2">
    <source>
        <dbReference type="Proteomes" id="UP000886998"/>
    </source>
</evidence>
<protein>
    <submittedName>
        <fullName evidence="1">Uncharacterized protein</fullName>
    </submittedName>
</protein>
<evidence type="ECO:0000313" key="1">
    <source>
        <dbReference type="EMBL" id="GFY74474.1"/>
    </source>
</evidence>
<dbReference type="OrthoDB" id="6418978at2759"/>
<comment type="caution">
    <text evidence="1">The sequence shown here is derived from an EMBL/GenBank/DDBJ whole genome shotgun (WGS) entry which is preliminary data.</text>
</comment>
<organism evidence="1 2">
    <name type="scientific">Trichonephila inaurata madagascariensis</name>
    <dbReference type="NCBI Taxonomy" id="2747483"/>
    <lineage>
        <taxon>Eukaryota</taxon>
        <taxon>Metazoa</taxon>
        <taxon>Ecdysozoa</taxon>
        <taxon>Arthropoda</taxon>
        <taxon>Chelicerata</taxon>
        <taxon>Arachnida</taxon>
        <taxon>Araneae</taxon>
        <taxon>Araneomorphae</taxon>
        <taxon>Entelegynae</taxon>
        <taxon>Araneoidea</taxon>
        <taxon>Nephilidae</taxon>
        <taxon>Trichonephila</taxon>
        <taxon>Trichonephila inaurata</taxon>
    </lineage>
</organism>
<proteinExistence type="predicted"/>
<reference evidence="1" key="1">
    <citation type="submission" date="2020-08" db="EMBL/GenBank/DDBJ databases">
        <title>Multicomponent nature underlies the extraordinary mechanical properties of spider dragline silk.</title>
        <authorList>
            <person name="Kono N."/>
            <person name="Nakamura H."/>
            <person name="Mori M."/>
            <person name="Yoshida Y."/>
            <person name="Ohtoshi R."/>
            <person name="Malay A.D."/>
            <person name="Moran D.A.P."/>
            <person name="Tomita M."/>
            <person name="Numata K."/>
            <person name="Arakawa K."/>
        </authorList>
    </citation>
    <scope>NUCLEOTIDE SEQUENCE</scope>
</reference>
<keyword evidence="2" id="KW-1185">Reference proteome</keyword>
<sequence length="180" mass="20908">MSNIPDIPFGAASQSTINFSWRGRRPSIKLWQTSGYGPTCYNLKIVSFCRWRLVTIAEKEGLKISPPVLLRLFLPRTIFGHCIVFEMESLEFYQIYEYQIKSLDTSNYSTWSTDVRFLLQEKNCFEIVTGRESAPENKKENQRELKDLNAHQRLALSILYLNISTEYRSIIENVIDPAEA</sequence>
<accession>A0A8X6YRN1</accession>
<gene>
    <name evidence="1" type="ORF">TNIN_7741</name>
</gene>
<dbReference type="EMBL" id="BMAV01020772">
    <property type="protein sequence ID" value="GFY74474.1"/>
    <property type="molecule type" value="Genomic_DNA"/>
</dbReference>
<dbReference type="AlphaFoldDB" id="A0A8X6YRN1"/>
<dbReference type="Proteomes" id="UP000886998">
    <property type="component" value="Unassembled WGS sequence"/>
</dbReference>
<name>A0A8X6YRN1_9ARAC</name>